<reference evidence="1 2" key="1">
    <citation type="submission" date="2014-04" db="EMBL/GenBank/DDBJ databases">
        <authorList>
            <consortium name="DOE Joint Genome Institute"/>
            <person name="Kuo A."/>
            <person name="Kohler A."/>
            <person name="Nagy L.G."/>
            <person name="Floudas D."/>
            <person name="Copeland A."/>
            <person name="Barry K.W."/>
            <person name="Cichocki N."/>
            <person name="Veneault-Fourrey C."/>
            <person name="LaButti K."/>
            <person name="Lindquist E.A."/>
            <person name="Lipzen A."/>
            <person name="Lundell T."/>
            <person name="Morin E."/>
            <person name="Murat C."/>
            <person name="Sun H."/>
            <person name="Tunlid A."/>
            <person name="Henrissat B."/>
            <person name="Grigoriev I.V."/>
            <person name="Hibbett D.S."/>
            <person name="Martin F."/>
            <person name="Nordberg H.P."/>
            <person name="Cantor M.N."/>
            <person name="Hua S.X."/>
        </authorList>
    </citation>
    <scope>NUCLEOTIDE SEQUENCE [LARGE SCALE GENOMIC DNA]</scope>
    <source>
        <strain evidence="1 2">LaAM-08-1</strain>
    </source>
</reference>
<dbReference type="EMBL" id="KN839259">
    <property type="protein sequence ID" value="KIJ90182.1"/>
    <property type="molecule type" value="Genomic_DNA"/>
</dbReference>
<name>A0A0C9X0U6_9AGAR</name>
<proteinExistence type="predicted"/>
<evidence type="ECO:0000313" key="2">
    <source>
        <dbReference type="Proteomes" id="UP000054477"/>
    </source>
</evidence>
<protein>
    <submittedName>
        <fullName evidence="1">Uncharacterized protein</fullName>
    </submittedName>
</protein>
<dbReference type="Proteomes" id="UP000054477">
    <property type="component" value="Unassembled WGS sequence"/>
</dbReference>
<evidence type="ECO:0000313" key="1">
    <source>
        <dbReference type="EMBL" id="KIJ90182.1"/>
    </source>
</evidence>
<accession>A0A0C9X0U6</accession>
<gene>
    <name evidence="1" type="ORF">K443DRAFT_686915</name>
</gene>
<organism evidence="1 2">
    <name type="scientific">Laccaria amethystina LaAM-08-1</name>
    <dbReference type="NCBI Taxonomy" id="1095629"/>
    <lineage>
        <taxon>Eukaryota</taxon>
        <taxon>Fungi</taxon>
        <taxon>Dikarya</taxon>
        <taxon>Basidiomycota</taxon>
        <taxon>Agaricomycotina</taxon>
        <taxon>Agaricomycetes</taxon>
        <taxon>Agaricomycetidae</taxon>
        <taxon>Agaricales</taxon>
        <taxon>Agaricineae</taxon>
        <taxon>Hydnangiaceae</taxon>
        <taxon>Laccaria</taxon>
    </lineage>
</organism>
<dbReference type="HOGENOM" id="CLU_2612501_0_0_1"/>
<feature type="non-terminal residue" evidence="1">
    <location>
        <position position="80"/>
    </location>
</feature>
<keyword evidence="2" id="KW-1185">Reference proteome</keyword>
<dbReference type="AlphaFoldDB" id="A0A0C9X0U6"/>
<reference evidence="2" key="2">
    <citation type="submission" date="2015-01" db="EMBL/GenBank/DDBJ databases">
        <title>Evolutionary Origins and Diversification of the Mycorrhizal Mutualists.</title>
        <authorList>
            <consortium name="DOE Joint Genome Institute"/>
            <consortium name="Mycorrhizal Genomics Consortium"/>
            <person name="Kohler A."/>
            <person name="Kuo A."/>
            <person name="Nagy L.G."/>
            <person name="Floudas D."/>
            <person name="Copeland A."/>
            <person name="Barry K.W."/>
            <person name="Cichocki N."/>
            <person name="Veneault-Fourrey C."/>
            <person name="LaButti K."/>
            <person name="Lindquist E.A."/>
            <person name="Lipzen A."/>
            <person name="Lundell T."/>
            <person name="Morin E."/>
            <person name="Murat C."/>
            <person name="Riley R."/>
            <person name="Ohm R."/>
            <person name="Sun H."/>
            <person name="Tunlid A."/>
            <person name="Henrissat B."/>
            <person name="Grigoriev I.V."/>
            <person name="Hibbett D.S."/>
            <person name="Martin F."/>
        </authorList>
    </citation>
    <scope>NUCLEOTIDE SEQUENCE [LARGE SCALE GENOMIC DNA]</scope>
    <source>
        <strain evidence="2">LaAM-08-1</strain>
    </source>
</reference>
<sequence length="80" mass="8808">MGTSILYTNISGKVACMTNGAMRVPCQSIIPTEFFPGDVDVPVSYFWMLQTMRGPGSRGSTLVNLWRTSRYSSALRKGGR</sequence>